<dbReference type="InterPro" id="IPR015797">
    <property type="entry name" value="NUDIX_hydrolase-like_dom_sf"/>
</dbReference>
<dbReference type="PANTHER" id="PTHR43736">
    <property type="entry name" value="ADP-RIBOSE PYROPHOSPHATASE"/>
    <property type="match status" value="1"/>
</dbReference>
<evidence type="ECO:0000259" key="2">
    <source>
        <dbReference type="PROSITE" id="PS51462"/>
    </source>
</evidence>
<dbReference type="GO" id="GO:0016787">
    <property type="term" value="F:hydrolase activity"/>
    <property type="evidence" value="ECO:0007669"/>
    <property type="project" value="UniProtKB-KW"/>
</dbReference>
<dbReference type="SUPFAM" id="SSF55811">
    <property type="entry name" value="Nudix"/>
    <property type="match status" value="1"/>
</dbReference>
<gene>
    <name evidence="3" type="ORF">JI750_17030</name>
</gene>
<protein>
    <submittedName>
        <fullName evidence="3">NUDIX hydrolase</fullName>
    </submittedName>
</protein>
<name>A0ABS1KGI8_9FLAO</name>
<evidence type="ECO:0000313" key="3">
    <source>
        <dbReference type="EMBL" id="MBL0738603.1"/>
    </source>
</evidence>
<comment type="caution">
    <text evidence="3">The sequence shown here is derived from an EMBL/GenBank/DDBJ whole genome shotgun (WGS) entry which is preliminary data.</text>
</comment>
<dbReference type="InterPro" id="IPR000086">
    <property type="entry name" value="NUDIX_hydrolase_dom"/>
</dbReference>
<dbReference type="Proteomes" id="UP000603728">
    <property type="component" value="Unassembled WGS sequence"/>
</dbReference>
<accession>A0ABS1KGI8</accession>
<dbReference type="PROSITE" id="PS51462">
    <property type="entry name" value="NUDIX"/>
    <property type="match status" value="1"/>
</dbReference>
<keyword evidence="4" id="KW-1185">Reference proteome</keyword>
<dbReference type="InterPro" id="IPR020084">
    <property type="entry name" value="NUDIX_hydrolase_CS"/>
</dbReference>
<keyword evidence="1 3" id="KW-0378">Hydrolase</keyword>
<evidence type="ECO:0000313" key="4">
    <source>
        <dbReference type="Proteomes" id="UP000603728"/>
    </source>
</evidence>
<dbReference type="Pfam" id="PF00293">
    <property type="entry name" value="NUDIX"/>
    <property type="match status" value="1"/>
</dbReference>
<evidence type="ECO:0000256" key="1">
    <source>
        <dbReference type="ARBA" id="ARBA00022801"/>
    </source>
</evidence>
<dbReference type="PANTHER" id="PTHR43736:SF1">
    <property type="entry name" value="DIHYDRONEOPTERIN TRIPHOSPHATE DIPHOSPHATASE"/>
    <property type="match status" value="1"/>
</dbReference>
<reference evidence="3 4" key="1">
    <citation type="submission" date="2021-01" db="EMBL/GenBank/DDBJ databases">
        <title>Genome seq and assembly of Flavobacterium sp. GN10.</title>
        <authorList>
            <person name="Chhetri G."/>
        </authorList>
    </citation>
    <scope>NUCLEOTIDE SEQUENCE [LARGE SCALE GENOMIC DNA]</scope>
    <source>
        <strain evidence="3 4">GN10</strain>
    </source>
</reference>
<organism evidence="3 4">
    <name type="scientific">Flavobacterium tagetis</name>
    <dbReference type="NCBI Taxonomy" id="2801336"/>
    <lineage>
        <taxon>Bacteria</taxon>
        <taxon>Pseudomonadati</taxon>
        <taxon>Bacteroidota</taxon>
        <taxon>Flavobacteriia</taxon>
        <taxon>Flavobacteriales</taxon>
        <taxon>Flavobacteriaceae</taxon>
        <taxon>Flavobacterium</taxon>
    </lineage>
</organism>
<dbReference type="RefSeq" id="WP_202004758.1">
    <property type="nucleotide sequence ID" value="NZ_JAERSF010000003.1"/>
</dbReference>
<dbReference type="PROSITE" id="PS00893">
    <property type="entry name" value="NUDIX_BOX"/>
    <property type="match status" value="1"/>
</dbReference>
<dbReference type="Gene3D" id="3.90.79.10">
    <property type="entry name" value="Nucleoside Triphosphate Pyrophosphohydrolase"/>
    <property type="match status" value="1"/>
</dbReference>
<feature type="domain" description="Nudix hydrolase" evidence="2">
    <location>
        <begin position="4"/>
        <end position="136"/>
    </location>
</feature>
<sequence>MKPLSSFNVRAYAICENDNKILALYEYHKGKIYCKLPGGGVEFGEGILDCLHREFEEELNAKIEIVEHLYTQEHFVESIIDDGRQILLVYYVVKISNLEEMKISTSDISRFEWIDINENPFVLPIDKIALAKYRERFNILNR</sequence>
<dbReference type="EMBL" id="JAERSF010000003">
    <property type="protein sequence ID" value="MBL0738603.1"/>
    <property type="molecule type" value="Genomic_DNA"/>
</dbReference>
<proteinExistence type="predicted"/>